<name>A0A6M0T3J5_CLOBO</name>
<accession>A0A6M0T3J5</accession>
<comment type="caution">
    <text evidence="1">The sequence shown here is derived from an EMBL/GenBank/DDBJ whole genome shotgun (WGS) entry which is preliminary data.</text>
</comment>
<dbReference type="Pfam" id="PF19991">
    <property type="entry name" value="HMA_2"/>
    <property type="match status" value="1"/>
</dbReference>
<protein>
    <submittedName>
        <fullName evidence="1">Uncharacterized protein</fullName>
    </submittedName>
</protein>
<dbReference type="AlphaFoldDB" id="A0A6M0T3J5"/>
<dbReference type="Proteomes" id="UP000473089">
    <property type="component" value="Unassembled WGS sequence"/>
</dbReference>
<proteinExistence type="predicted"/>
<evidence type="ECO:0000313" key="2">
    <source>
        <dbReference type="Proteomes" id="UP000473089"/>
    </source>
</evidence>
<gene>
    <name evidence="1" type="ORF">EXM42_16920</name>
</gene>
<reference evidence="1 2" key="1">
    <citation type="submission" date="2019-02" db="EMBL/GenBank/DDBJ databases">
        <title>Genome sequencing of Clostridium botulinum clinical isolates.</title>
        <authorList>
            <person name="Brunt J."/>
            <person name="Van Vliet A.H.M."/>
            <person name="Stringer S.C."/>
            <person name="Grant K.A."/>
            <person name="Carter A.C."/>
            <person name="Peck M.W."/>
        </authorList>
    </citation>
    <scope>NUCLEOTIDE SEQUENCE [LARGE SCALE GENOMIC DNA]</scope>
    <source>
        <strain evidence="1 2">R1125/03</strain>
    </source>
</reference>
<evidence type="ECO:0000313" key="1">
    <source>
        <dbReference type="EMBL" id="NFA61994.1"/>
    </source>
</evidence>
<sequence length="185" mass="21409">MYNNLLKTFMISAGIIALDKEVKKKKENNLPSFKDLLEIKHYMPGRIRLYSNRIKNNKDTVIFLGEQLNKIPIIDLMDINIITGTVLIKYNANEMEPIVIISILIKLLNLEKEISKEPKDRIGTEIVEVKNSLNRAVYEKTQGILSMKTIMFFALLSYGIKRYRQRPDLIPGGVTLMYWALSYLN</sequence>
<dbReference type="EMBL" id="SGJP01000050">
    <property type="protein sequence ID" value="NFA61994.1"/>
    <property type="molecule type" value="Genomic_DNA"/>
</dbReference>
<organism evidence="1 2">
    <name type="scientific">Clostridium botulinum</name>
    <dbReference type="NCBI Taxonomy" id="1491"/>
    <lineage>
        <taxon>Bacteria</taxon>
        <taxon>Bacillati</taxon>
        <taxon>Bacillota</taxon>
        <taxon>Clostridia</taxon>
        <taxon>Eubacteriales</taxon>
        <taxon>Clostridiaceae</taxon>
        <taxon>Clostridium</taxon>
    </lineage>
</organism>